<reference evidence="2 3" key="1">
    <citation type="submission" date="2015-02" db="EMBL/GenBank/DDBJ databases">
        <title>Genome Sequence of Jannaschia aquimarina DSM28248, a member of the Roseobacter clade.</title>
        <authorList>
            <person name="Voget S."/>
            <person name="Daniel R."/>
        </authorList>
    </citation>
    <scope>NUCLEOTIDE SEQUENCE [LARGE SCALE GENOMIC DNA]</scope>
    <source>
        <strain evidence="2 3">GSW-M26</strain>
    </source>
</reference>
<comment type="caution">
    <text evidence="2">The sequence shown here is derived from an EMBL/GenBank/DDBJ whole genome shotgun (WGS) entry which is preliminary data.</text>
</comment>
<accession>A0A0D1EPN7</accession>
<dbReference type="AlphaFoldDB" id="A0A0D1EPN7"/>
<protein>
    <submittedName>
        <fullName evidence="2">Uncharacterized protein</fullName>
    </submittedName>
</protein>
<evidence type="ECO:0000313" key="2">
    <source>
        <dbReference type="EMBL" id="KIT17615.1"/>
    </source>
</evidence>
<sequence>MGLGVTLAGGMGLWVALAGGPASAFTDSLMACNASAFEAAEDFLRERGFARVHAAGDLSPAQARGAAWTLMPPYLDSLGTRADRGGQDVAALFEIQRRAVPGLFRRVETGTARFRVYVRGDDVMTMTQSDAGDGRARRSCRLALGPDARDVVSSGPLNTANHPDAPARGLYSKEFILPEETSE</sequence>
<evidence type="ECO:0000313" key="3">
    <source>
        <dbReference type="Proteomes" id="UP000032232"/>
    </source>
</evidence>
<dbReference type="PATRIC" id="fig|935700.4.peg.537"/>
<dbReference type="RefSeq" id="WP_043917372.1">
    <property type="nucleotide sequence ID" value="NZ_FZPF01000002.1"/>
</dbReference>
<proteinExistence type="predicted"/>
<gene>
    <name evidence="2" type="ORF">jaqu_05060</name>
</gene>
<feature type="region of interest" description="Disordered" evidence="1">
    <location>
        <begin position="152"/>
        <end position="183"/>
    </location>
</feature>
<evidence type="ECO:0000256" key="1">
    <source>
        <dbReference type="SAM" id="MobiDB-lite"/>
    </source>
</evidence>
<dbReference type="Proteomes" id="UP000032232">
    <property type="component" value="Unassembled WGS sequence"/>
</dbReference>
<name>A0A0D1EPN7_9RHOB</name>
<keyword evidence="3" id="KW-1185">Reference proteome</keyword>
<dbReference type="EMBL" id="JYFE01000016">
    <property type="protein sequence ID" value="KIT17615.1"/>
    <property type="molecule type" value="Genomic_DNA"/>
</dbReference>
<organism evidence="2 3">
    <name type="scientific">Jannaschia aquimarina</name>
    <dbReference type="NCBI Taxonomy" id="935700"/>
    <lineage>
        <taxon>Bacteria</taxon>
        <taxon>Pseudomonadati</taxon>
        <taxon>Pseudomonadota</taxon>
        <taxon>Alphaproteobacteria</taxon>
        <taxon>Rhodobacterales</taxon>
        <taxon>Roseobacteraceae</taxon>
        <taxon>Jannaschia</taxon>
    </lineage>
</organism>
<dbReference type="STRING" id="935700.jaqu_05060"/>